<name>A0A7C3PIS5_9CYAN</name>
<keyword evidence="1" id="KW-1133">Transmembrane helix</keyword>
<reference evidence="2" key="1">
    <citation type="journal article" date="2020" name="mSystems">
        <title>Genome- and Community-Level Interaction Insights into Carbon Utilization and Element Cycling Functions of Hydrothermarchaeota in Hydrothermal Sediment.</title>
        <authorList>
            <person name="Zhou Z."/>
            <person name="Liu Y."/>
            <person name="Xu W."/>
            <person name="Pan J."/>
            <person name="Luo Z.H."/>
            <person name="Li M."/>
        </authorList>
    </citation>
    <scope>NUCLEOTIDE SEQUENCE [LARGE SCALE GENOMIC DNA]</scope>
    <source>
        <strain evidence="2">SpSt-418</strain>
    </source>
</reference>
<evidence type="ECO:0000256" key="1">
    <source>
        <dbReference type="SAM" id="Phobius"/>
    </source>
</evidence>
<feature type="transmembrane region" description="Helical" evidence="1">
    <location>
        <begin position="61"/>
        <end position="81"/>
    </location>
</feature>
<dbReference type="EMBL" id="DSRU01000284">
    <property type="protein sequence ID" value="HFN00039.1"/>
    <property type="molecule type" value="Genomic_DNA"/>
</dbReference>
<accession>A0A7C3PIS5</accession>
<gene>
    <name evidence="2" type="ORF">ENR64_20220</name>
</gene>
<comment type="caution">
    <text evidence="2">The sequence shown here is derived from an EMBL/GenBank/DDBJ whole genome shotgun (WGS) entry which is preliminary data.</text>
</comment>
<sequence>MKHFAAQWIDEWCQKSGWTDWFFECSQYWAFPPNAVMPMPIPTQVLQAIKAEKGLCDEEKFWCFSVVGMAILAVVFTYLFASPMPLIAAFIYGAVTVARLENEMFEPPFLTDN</sequence>
<proteinExistence type="predicted"/>
<protein>
    <submittedName>
        <fullName evidence="2">Uncharacterized protein</fullName>
    </submittedName>
</protein>
<keyword evidence="1" id="KW-0812">Transmembrane</keyword>
<keyword evidence="1" id="KW-0472">Membrane</keyword>
<evidence type="ECO:0000313" key="2">
    <source>
        <dbReference type="EMBL" id="HFN00039.1"/>
    </source>
</evidence>
<dbReference type="AlphaFoldDB" id="A0A7C3PIS5"/>
<organism evidence="2">
    <name type="scientific">Oscillatoriales cyanobacterium SpSt-418</name>
    <dbReference type="NCBI Taxonomy" id="2282169"/>
    <lineage>
        <taxon>Bacteria</taxon>
        <taxon>Bacillati</taxon>
        <taxon>Cyanobacteriota</taxon>
        <taxon>Cyanophyceae</taxon>
        <taxon>Oscillatoriophycideae</taxon>
        <taxon>Oscillatoriales</taxon>
    </lineage>
</organism>